<organism evidence="3 4">
    <name type="scientific">Gossypium barbadense</name>
    <name type="common">Sea Island cotton</name>
    <name type="synonym">Hibiscus barbadensis</name>
    <dbReference type="NCBI Taxonomy" id="3634"/>
    <lineage>
        <taxon>Eukaryota</taxon>
        <taxon>Viridiplantae</taxon>
        <taxon>Streptophyta</taxon>
        <taxon>Embryophyta</taxon>
        <taxon>Tracheophyta</taxon>
        <taxon>Spermatophyta</taxon>
        <taxon>Magnoliopsida</taxon>
        <taxon>eudicotyledons</taxon>
        <taxon>Gunneridae</taxon>
        <taxon>Pentapetalae</taxon>
        <taxon>rosids</taxon>
        <taxon>malvids</taxon>
        <taxon>Malvales</taxon>
        <taxon>Malvaceae</taxon>
        <taxon>Malvoideae</taxon>
        <taxon>Gossypium</taxon>
    </lineage>
</organism>
<evidence type="ECO:0000313" key="4">
    <source>
        <dbReference type="Proteomes" id="UP000239757"/>
    </source>
</evidence>
<dbReference type="GO" id="GO:0008270">
    <property type="term" value="F:zinc ion binding"/>
    <property type="evidence" value="ECO:0007669"/>
    <property type="project" value="InterPro"/>
</dbReference>
<proteinExistence type="predicted"/>
<name>A0A2P5XTH8_GOSBA</name>
<evidence type="ECO:0000256" key="1">
    <source>
        <dbReference type="SAM" id="MobiDB-lite"/>
    </source>
</evidence>
<sequence>MLPLMGIGQGIENFNEGEFGVDEGLVDIVGEGVIGTIGTKIWEKVKTKGRENSRTEGEDDVDSKFEKDGEGDNEVFDGHILVGDDFIVEDEIEENKGKVEGNKSKYIDSSKLEDYEDSEFFDDGISISYLGEKIVGPRMHVKRTWAEKWRTNISPVVLKKLGKNATTLTKCKLACNGDGGFEVIHEDNQHTADLKELKCICRKWVLIGIPYCHVVCAMYHNEKNLEAYVSPWYNNEQYVAAYSQVLQSIGGKFLAQES</sequence>
<protein>
    <recommendedName>
        <fullName evidence="2">Zinc finger PMZ-type domain-containing protein</fullName>
    </recommendedName>
</protein>
<feature type="compositionally biased region" description="Basic and acidic residues" evidence="1">
    <location>
        <begin position="47"/>
        <end position="70"/>
    </location>
</feature>
<dbReference type="PANTHER" id="PTHR31973">
    <property type="entry name" value="POLYPROTEIN, PUTATIVE-RELATED"/>
    <property type="match status" value="1"/>
</dbReference>
<evidence type="ECO:0000259" key="2">
    <source>
        <dbReference type="SMART" id="SM00575"/>
    </source>
</evidence>
<dbReference type="PANTHER" id="PTHR31973:SF187">
    <property type="entry name" value="MUTATOR TRANSPOSASE MUDRA PROTEIN"/>
    <property type="match status" value="1"/>
</dbReference>
<dbReference type="AlphaFoldDB" id="A0A2P5XTH8"/>
<dbReference type="EMBL" id="KZ664251">
    <property type="protein sequence ID" value="PPS06652.1"/>
    <property type="molecule type" value="Genomic_DNA"/>
</dbReference>
<gene>
    <name evidence="3" type="ORF">GOBAR_AA13993</name>
</gene>
<feature type="region of interest" description="Disordered" evidence="1">
    <location>
        <begin position="47"/>
        <end position="72"/>
    </location>
</feature>
<feature type="domain" description="Zinc finger PMZ-type" evidence="2">
    <location>
        <begin position="197"/>
        <end position="224"/>
    </location>
</feature>
<reference evidence="3 4" key="1">
    <citation type="submission" date="2015-01" db="EMBL/GenBank/DDBJ databases">
        <title>Genome of allotetraploid Gossypium barbadense reveals genomic plasticity and fiber elongation in cotton evolution.</title>
        <authorList>
            <person name="Chen X."/>
            <person name="Liu X."/>
            <person name="Zhao B."/>
            <person name="Zheng H."/>
            <person name="Hu Y."/>
            <person name="Lu G."/>
            <person name="Yang C."/>
            <person name="Chen J."/>
            <person name="Shan C."/>
            <person name="Zhang L."/>
            <person name="Zhou Y."/>
            <person name="Wang L."/>
            <person name="Guo W."/>
            <person name="Bai Y."/>
            <person name="Ruan J."/>
            <person name="Shangguan X."/>
            <person name="Mao Y."/>
            <person name="Jiang J."/>
            <person name="Zhu Y."/>
            <person name="Lei J."/>
            <person name="Kang H."/>
            <person name="Chen S."/>
            <person name="He X."/>
            <person name="Wang R."/>
            <person name="Wang Y."/>
            <person name="Chen J."/>
            <person name="Wang L."/>
            <person name="Yu S."/>
            <person name="Wang B."/>
            <person name="Wei J."/>
            <person name="Song S."/>
            <person name="Lu X."/>
            <person name="Gao Z."/>
            <person name="Gu W."/>
            <person name="Deng X."/>
            <person name="Ma D."/>
            <person name="Wang S."/>
            <person name="Liang W."/>
            <person name="Fang L."/>
            <person name="Cai C."/>
            <person name="Zhu X."/>
            <person name="Zhou B."/>
            <person name="Zhang Y."/>
            <person name="Chen Z."/>
            <person name="Xu S."/>
            <person name="Zhu R."/>
            <person name="Wang S."/>
            <person name="Zhang T."/>
            <person name="Zhao G."/>
        </authorList>
    </citation>
    <scope>NUCLEOTIDE SEQUENCE [LARGE SCALE GENOMIC DNA]</scope>
    <source>
        <strain evidence="4">cv. Xinhai21</strain>
        <tissue evidence="3">Leaf</tissue>
    </source>
</reference>
<evidence type="ECO:0000313" key="3">
    <source>
        <dbReference type="EMBL" id="PPS06652.1"/>
    </source>
</evidence>
<accession>A0A2P5XTH8</accession>
<dbReference type="Proteomes" id="UP000239757">
    <property type="component" value="Unassembled WGS sequence"/>
</dbReference>
<dbReference type="InterPro" id="IPR006564">
    <property type="entry name" value="Znf_PMZ"/>
</dbReference>
<dbReference type="SMART" id="SM00575">
    <property type="entry name" value="ZnF_PMZ"/>
    <property type="match status" value="1"/>
</dbReference>
<dbReference type="OrthoDB" id="1001883at2759"/>